<accession>A0A5Q0GW91</accession>
<keyword evidence="1" id="KW-1133">Transmembrane helix</keyword>
<sequence>MPESADPVPQRRFSLSRSQLMWATLGVVVAIVIAALAFSNLREVYNSQKDFVVGLLASLAGVCFTRAFSRTNEDAALDLIRRAPPGPVGEALDDVVRRRLDRDGVFEGIALLERNVEAAQDRLSEYYHAQSQVLDFYRHAPLLRVVVSDLDKVFANAVTLRRALSGTGGPERYRLDPEERQKLIGIRRDLRESVGRKNTAYEALARTDAVGPEAWDVFAVMTGDVLKAEIALEGLLCDHVRFPPEETLRSTVDYLDAARRRAEEFRAAIGEENSPMVFDIMLADLSSAIDALRRVDLPDADSPRRGRSRSR</sequence>
<feature type="transmembrane region" description="Helical" evidence="1">
    <location>
        <begin position="51"/>
        <end position="69"/>
    </location>
</feature>
<keyword evidence="1" id="KW-0812">Transmembrane</keyword>
<feature type="transmembrane region" description="Helical" evidence="1">
    <location>
        <begin position="20"/>
        <end position="39"/>
    </location>
</feature>
<dbReference type="Proteomes" id="UP000325787">
    <property type="component" value="Chromosome"/>
</dbReference>
<keyword evidence="3" id="KW-1185">Reference proteome</keyword>
<evidence type="ECO:0000256" key="1">
    <source>
        <dbReference type="SAM" id="Phobius"/>
    </source>
</evidence>
<gene>
    <name evidence="2" type="ORF">EKG83_12320</name>
</gene>
<protein>
    <submittedName>
        <fullName evidence="2">Uncharacterized protein</fullName>
    </submittedName>
</protein>
<dbReference type="AlphaFoldDB" id="A0A5Q0GW91"/>
<evidence type="ECO:0000313" key="3">
    <source>
        <dbReference type="Proteomes" id="UP000325787"/>
    </source>
</evidence>
<dbReference type="RefSeq" id="WP_033427236.1">
    <property type="nucleotide sequence ID" value="NZ_CP034550.1"/>
</dbReference>
<proteinExistence type="predicted"/>
<dbReference type="OrthoDB" id="3344917at2"/>
<name>A0A5Q0GW91_SACSY</name>
<dbReference type="KEGG" id="ssyi:EKG83_12320"/>
<reference evidence="3" key="1">
    <citation type="journal article" date="2021" name="Curr. Microbiol.">
        <title>Complete genome of nocamycin-producing strain Saccharothrix syringae NRRL B-16468 reveals the biosynthetic potential for secondary metabolites.</title>
        <authorList>
            <person name="Mo X."/>
            <person name="Yang S."/>
        </authorList>
    </citation>
    <scope>NUCLEOTIDE SEQUENCE [LARGE SCALE GENOMIC DNA]</scope>
    <source>
        <strain evidence="3">ATCC 51364 / DSM 43886 / JCM 6844 / KCTC 9398 / NBRC 14523 / NRRL B-16468 / INA 2240</strain>
    </source>
</reference>
<dbReference type="EMBL" id="CP034550">
    <property type="protein sequence ID" value="QFZ18163.1"/>
    <property type="molecule type" value="Genomic_DNA"/>
</dbReference>
<keyword evidence="1" id="KW-0472">Membrane</keyword>
<organism evidence="2 3">
    <name type="scientific">Saccharothrix syringae</name>
    <name type="common">Nocardiopsis syringae</name>
    <dbReference type="NCBI Taxonomy" id="103733"/>
    <lineage>
        <taxon>Bacteria</taxon>
        <taxon>Bacillati</taxon>
        <taxon>Actinomycetota</taxon>
        <taxon>Actinomycetes</taxon>
        <taxon>Pseudonocardiales</taxon>
        <taxon>Pseudonocardiaceae</taxon>
        <taxon>Saccharothrix</taxon>
    </lineage>
</organism>
<evidence type="ECO:0000313" key="2">
    <source>
        <dbReference type="EMBL" id="QFZ18163.1"/>
    </source>
</evidence>